<feature type="compositionally biased region" description="Low complexity" evidence="1">
    <location>
        <begin position="358"/>
        <end position="373"/>
    </location>
</feature>
<comment type="caution">
    <text evidence="3">The sequence shown here is derived from an EMBL/GenBank/DDBJ whole genome shotgun (WGS) entry which is preliminary data.</text>
</comment>
<dbReference type="Proteomes" id="UP000237481">
    <property type="component" value="Unassembled WGS sequence"/>
</dbReference>
<feature type="region of interest" description="Disordered" evidence="1">
    <location>
        <begin position="351"/>
        <end position="432"/>
    </location>
</feature>
<feature type="domain" description="FAR1" evidence="2">
    <location>
        <begin position="94"/>
        <end position="171"/>
    </location>
</feature>
<accession>A0A2S4KZB5</accession>
<sequence>MEEEEQQRGPFLGRGLAHLQSHHLASRTGWARNGTQLLPLTLAEKTRTSLSSVRHVHRLPQAAMFGILEAVTVPQAGIYASCEDLMRDLNNRTEKQGYRIVKARSHRSKPGAPIMRADLVCERGGRPYRCQATKHKTTTKKTNCPWKAKAVDRKSVGGWVLTIICDSHNHEPGTPEPPTPSEGSEAEDNEEEEVAGGSQQVANIHEPSRALTRATEGPRPDPETSAALQVAGVSDAVLRLSGDTFHRFKNDYRKMSQPERLGILAQMQLRIAAIYAVQNEDVQRQRRQDAQEKRHQEIEESRRRLEAQGIRYTNRQRGPPRIPHPGGIPPAGAPQQLPSAEYRNLAPAAGMAEPHFEPITPTTQPGQPTTHTPGPIPHVDDGVSYQVYPGPPKRLRGSRQSQGTSTQGAQQAPQQSQQPEQVQQPPTQPPTS</sequence>
<organism evidence="3 4">
    <name type="scientific">Tolypocladium paradoxum</name>
    <dbReference type="NCBI Taxonomy" id="94208"/>
    <lineage>
        <taxon>Eukaryota</taxon>
        <taxon>Fungi</taxon>
        <taxon>Dikarya</taxon>
        <taxon>Ascomycota</taxon>
        <taxon>Pezizomycotina</taxon>
        <taxon>Sordariomycetes</taxon>
        <taxon>Hypocreomycetidae</taxon>
        <taxon>Hypocreales</taxon>
        <taxon>Ophiocordycipitaceae</taxon>
        <taxon>Tolypocladium</taxon>
    </lineage>
</organism>
<proteinExistence type="predicted"/>
<gene>
    <name evidence="3" type="ORF">TPAR_04295</name>
</gene>
<keyword evidence="4" id="KW-1185">Reference proteome</keyword>
<evidence type="ECO:0000313" key="4">
    <source>
        <dbReference type="Proteomes" id="UP000237481"/>
    </source>
</evidence>
<evidence type="ECO:0000256" key="1">
    <source>
        <dbReference type="SAM" id="MobiDB-lite"/>
    </source>
</evidence>
<dbReference type="OrthoDB" id="366390at2759"/>
<feature type="compositionally biased region" description="Acidic residues" evidence="1">
    <location>
        <begin position="184"/>
        <end position="194"/>
    </location>
</feature>
<protein>
    <submittedName>
        <fullName evidence="3">Ribosome assembly protein 4</fullName>
    </submittedName>
</protein>
<feature type="region of interest" description="Disordered" evidence="1">
    <location>
        <begin position="166"/>
        <end position="225"/>
    </location>
</feature>
<feature type="compositionally biased region" description="Pro residues" evidence="1">
    <location>
        <begin position="320"/>
        <end position="332"/>
    </location>
</feature>
<dbReference type="Pfam" id="PF03101">
    <property type="entry name" value="FAR1"/>
    <property type="match status" value="1"/>
</dbReference>
<name>A0A2S4KZB5_9HYPO</name>
<reference evidence="3 4" key="1">
    <citation type="submission" date="2018-01" db="EMBL/GenBank/DDBJ databases">
        <title>Harnessing the power of phylogenomics to disentangle the directionality and signatures of interkingdom host jumping in the parasitic fungal genus Tolypocladium.</title>
        <authorList>
            <person name="Quandt C.A."/>
            <person name="Patterson W."/>
            <person name="Spatafora J.W."/>
        </authorList>
    </citation>
    <scope>NUCLEOTIDE SEQUENCE [LARGE SCALE GENOMIC DNA]</scope>
    <source>
        <strain evidence="3 4">NRBC 100945</strain>
    </source>
</reference>
<dbReference type="EMBL" id="PKSG01000435">
    <property type="protein sequence ID" value="POR35514.1"/>
    <property type="molecule type" value="Genomic_DNA"/>
</dbReference>
<feature type="region of interest" description="Disordered" evidence="1">
    <location>
        <begin position="314"/>
        <end position="337"/>
    </location>
</feature>
<dbReference type="AlphaFoldDB" id="A0A2S4KZB5"/>
<dbReference type="InterPro" id="IPR004330">
    <property type="entry name" value="FAR1_DNA_bnd_dom"/>
</dbReference>
<evidence type="ECO:0000259" key="2">
    <source>
        <dbReference type="Pfam" id="PF03101"/>
    </source>
</evidence>
<evidence type="ECO:0000313" key="3">
    <source>
        <dbReference type="EMBL" id="POR35514.1"/>
    </source>
</evidence>
<feature type="compositionally biased region" description="Low complexity" evidence="1">
    <location>
        <begin position="400"/>
        <end position="425"/>
    </location>
</feature>